<reference evidence="3 4" key="3">
    <citation type="journal article" date="2016" name="Sci. Rep.">
        <title>Genome-wide diversity and gene expression profiling of Babesia microti isolates identify polymorphic genes that mediate host-pathogen interactions.</title>
        <authorList>
            <person name="Silva J.C."/>
            <person name="Cornillot E."/>
            <person name="McCracken C."/>
            <person name="Usmani-Brown S."/>
            <person name="Dwivedi A."/>
            <person name="Ifeonu O.O."/>
            <person name="Crabtree J."/>
            <person name="Gotia H.T."/>
            <person name="Virji A.Z."/>
            <person name="Reynes C."/>
            <person name="Colinge J."/>
            <person name="Kumar V."/>
            <person name="Lawres L."/>
            <person name="Pazzi J.E."/>
            <person name="Pablo J.V."/>
            <person name="Hung C."/>
            <person name="Brancato J."/>
            <person name="Kumari P."/>
            <person name="Orvis J."/>
            <person name="Tretina K."/>
            <person name="Chibucos M."/>
            <person name="Ott S."/>
            <person name="Sadzewicz L."/>
            <person name="Sengamalay N."/>
            <person name="Shetty A.C."/>
            <person name="Su Q."/>
            <person name="Tallon L."/>
            <person name="Fraser C.M."/>
            <person name="Frutos R."/>
            <person name="Molina D.M."/>
            <person name="Krause P.J."/>
            <person name="Ben Mamoun C."/>
        </authorList>
    </citation>
    <scope>NUCLEOTIDE SEQUENCE [LARGE SCALE GENOMIC DNA]</scope>
    <source>
        <strain evidence="3 4">RI</strain>
    </source>
</reference>
<dbReference type="PANTHER" id="PTHR11787">
    <property type="entry name" value="RAB GDP-DISSOCIATION INHIBITOR"/>
    <property type="match status" value="1"/>
</dbReference>
<accession>I7IQ44</accession>
<dbReference type="PRINTS" id="PR00891">
    <property type="entry name" value="RABGDIREP"/>
</dbReference>
<dbReference type="EMBL" id="FO082872">
    <property type="protein sequence ID" value="CCF73485.1"/>
    <property type="molecule type" value="Genomic_DNA"/>
</dbReference>
<dbReference type="InterPro" id="IPR018203">
    <property type="entry name" value="GDP_dissociation_inhibitor"/>
</dbReference>
<dbReference type="SUPFAM" id="SSF51905">
    <property type="entry name" value="FAD/NAD(P)-binding domain"/>
    <property type="match status" value="2"/>
</dbReference>
<sequence>MDTEYDVIVIGTGLKESVLSVLLSMSGRKVLVLDKNVYYGGESASLNLTNLYNRLAPGKQPPQSFGHNREWNVDLIPKFVLASGKLVKILRLTKTSKYLEWKVLDGSYVYQYQKATFLTNTKYIHKVPATEMEALSSPLMGFFEKTRCHNFYKYIANFDENDEETWKGLNPFVDPMNMFYKSYGLEDSTIAFLGHAVALHTTDDYLNEPGIITIKKIKLYMNSLIRFGDSPFIYPIYGLGGLPEAFSRRCAIHGGVHMLNKRVKSFLFDEMGKVSGITTTDGETGRCKMVVTDPGNYLEIAAATNISAKDRLKKIGQVCRFIAILNHPIPGTSDASSCQIIIPQKELNRKHDVYITLVSSSHGVSAKGKYVSIISTTVETSNPQKEIKPALNLLGTIEDSFFILSDIYVPTDAVNSDNIFISSSYDATSHFETASDDILKMWRQITGRQLDLEIDSDDSD</sequence>
<dbReference type="PANTHER" id="PTHR11787:SF8">
    <property type="entry name" value="RAB GDP DISSOCIATION INHIBITOR"/>
    <property type="match status" value="1"/>
</dbReference>
<dbReference type="FunFam" id="1.10.405.10:FF:000011">
    <property type="entry name" value="Rab GDP dissociation inhibitor"/>
    <property type="match status" value="1"/>
</dbReference>
<dbReference type="Gene3D" id="1.10.405.10">
    <property type="entry name" value="Guanine Nucleotide Dissociation Inhibitor, domain 1"/>
    <property type="match status" value="1"/>
</dbReference>
<gene>
    <name evidence="3" type="ORF">BMR1_02g01625</name>
</gene>
<dbReference type="SUPFAM" id="SSF54373">
    <property type="entry name" value="FAD-linked reductases, C-terminal domain"/>
    <property type="match status" value="1"/>
</dbReference>
<evidence type="ECO:0000256" key="1">
    <source>
        <dbReference type="ARBA" id="ARBA00005593"/>
    </source>
</evidence>
<dbReference type="Gene3D" id="3.50.50.60">
    <property type="entry name" value="FAD/NAD(P)-binding domain"/>
    <property type="match status" value="1"/>
</dbReference>
<reference evidence="3 4" key="1">
    <citation type="journal article" date="2012" name="Nucleic Acids Res.">
        <title>Sequencing of the smallest Apicomplexan genome from the human pathogen Babesia microti.</title>
        <authorList>
            <person name="Cornillot E."/>
            <person name="Hadj-Kaddour K."/>
            <person name="Dassouli A."/>
            <person name="Noel B."/>
            <person name="Ranwez V."/>
            <person name="Vacherie B."/>
            <person name="Augagneur Y."/>
            <person name="Bres V."/>
            <person name="Duclos A."/>
            <person name="Randazzo S."/>
            <person name="Carcy B."/>
            <person name="Debierre-Grockiego F."/>
            <person name="Delbecq S."/>
            <person name="Moubri-Menage K."/>
            <person name="Shams-Eldin H."/>
            <person name="Usmani-Brown S."/>
            <person name="Bringaud F."/>
            <person name="Wincker P."/>
            <person name="Vivares C.P."/>
            <person name="Schwarz R.T."/>
            <person name="Schetters T.P."/>
            <person name="Krause P.J."/>
            <person name="Gorenflot A."/>
            <person name="Berry V."/>
            <person name="Barbe V."/>
            <person name="Ben Mamoun C."/>
        </authorList>
    </citation>
    <scope>NUCLEOTIDE SEQUENCE [LARGE SCALE GENOMIC DNA]</scope>
    <source>
        <strain evidence="3 4">RI</strain>
    </source>
</reference>
<dbReference type="KEGG" id="bmic:BMR1_02g01625"/>
<dbReference type="GO" id="GO:0005737">
    <property type="term" value="C:cytoplasm"/>
    <property type="evidence" value="ECO:0007669"/>
    <property type="project" value="TreeGrafter"/>
</dbReference>
<dbReference type="VEuPathDB" id="PiroplasmaDB:BMR1_02g01625"/>
<dbReference type="GO" id="GO:0005093">
    <property type="term" value="F:Rab GDP-dissociation inhibitor activity"/>
    <property type="evidence" value="ECO:0007669"/>
    <property type="project" value="InterPro"/>
</dbReference>
<protein>
    <recommendedName>
        <fullName evidence="2">Rab GDP dissociation inhibitor</fullName>
    </recommendedName>
</protein>
<name>I7IQ44_BABMR</name>
<dbReference type="GeneID" id="24424111"/>
<reference evidence="3 4" key="2">
    <citation type="journal article" date="2013" name="PLoS ONE">
        <title>Whole genome mapping and re-organization of the nuclear and mitochondrial genomes of Babesia microti isolates.</title>
        <authorList>
            <person name="Cornillot E."/>
            <person name="Dassouli A."/>
            <person name="Garg A."/>
            <person name="Pachikara N."/>
            <person name="Randazzo S."/>
            <person name="Depoix D."/>
            <person name="Carcy B."/>
            <person name="Delbecq S."/>
            <person name="Frutos R."/>
            <person name="Silva J.C."/>
            <person name="Sutton R."/>
            <person name="Krause P.J."/>
            <person name="Mamoun C.B."/>
        </authorList>
    </citation>
    <scope>NUCLEOTIDE SEQUENCE [LARGE SCALE GENOMIC DNA]</scope>
    <source>
        <strain evidence="3 4">RI</strain>
    </source>
</reference>
<dbReference type="OMA" id="FETKAKM"/>
<dbReference type="PRINTS" id="PR00892">
    <property type="entry name" value="RABGDI"/>
</dbReference>
<evidence type="ECO:0000256" key="2">
    <source>
        <dbReference type="RuleBase" id="RU363124"/>
    </source>
</evidence>
<organism evidence="3 4">
    <name type="scientific">Babesia microti (strain RI)</name>
    <dbReference type="NCBI Taxonomy" id="1133968"/>
    <lineage>
        <taxon>Eukaryota</taxon>
        <taxon>Sar</taxon>
        <taxon>Alveolata</taxon>
        <taxon>Apicomplexa</taxon>
        <taxon>Aconoidasida</taxon>
        <taxon>Piroplasmida</taxon>
        <taxon>Babesiidae</taxon>
        <taxon>Babesia</taxon>
    </lineage>
</organism>
<dbReference type="Gene3D" id="3.30.519.10">
    <property type="entry name" value="Guanine Nucleotide Dissociation Inhibitor, domain 2"/>
    <property type="match status" value="1"/>
</dbReference>
<dbReference type="GO" id="GO:0007264">
    <property type="term" value="P:small GTPase-mediated signal transduction"/>
    <property type="evidence" value="ECO:0007669"/>
    <property type="project" value="InterPro"/>
</dbReference>
<dbReference type="GO" id="GO:0015031">
    <property type="term" value="P:protein transport"/>
    <property type="evidence" value="ECO:0007669"/>
    <property type="project" value="InterPro"/>
</dbReference>
<evidence type="ECO:0000313" key="4">
    <source>
        <dbReference type="Proteomes" id="UP000002899"/>
    </source>
</evidence>
<dbReference type="GO" id="GO:0016192">
    <property type="term" value="P:vesicle-mediated transport"/>
    <property type="evidence" value="ECO:0007669"/>
    <property type="project" value="TreeGrafter"/>
</dbReference>
<keyword evidence="4" id="KW-1185">Reference proteome</keyword>
<dbReference type="RefSeq" id="XP_012648094.1">
    <property type="nucleotide sequence ID" value="XM_012792640.1"/>
</dbReference>
<dbReference type="AlphaFoldDB" id="I7IQ44"/>
<evidence type="ECO:0000313" key="3">
    <source>
        <dbReference type="EMBL" id="CCF73485.1"/>
    </source>
</evidence>
<comment type="similarity">
    <text evidence="1 2">Belongs to the Rab GDI family.</text>
</comment>
<dbReference type="Pfam" id="PF00996">
    <property type="entry name" value="GDI"/>
    <property type="match status" value="1"/>
</dbReference>
<proteinExistence type="inferred from homology"/>
<dbReference type="InterPro" id="IPR000806">
    <property type="entry name" value="RabGDI"/>
</dbReference>
<dbReference type="OrthoDB" id="9446342at2759"/>
<dbReference type="Proteomes" id="UP000002899">
    <property type="component" value="Chromosome II"/>
</dbReference>
<dbReference type="InterPro" id="IPR036188">
    <property type="entry name" value="FAD/NAD-bd_sf"/>
</dbReference>